<dbReference type="Pfam" id="PF11818">
    <property type="entry name" value="DUF3340"/>
    <property type="match status" value="1"/>
</dbReference>
<feature type="domain" description="PDZ" evidence="6">
    <location>
        <begin position="291"/>
        <end position="361"/>
    </location>
</feature>
<proteinExistence type="inferred from homology"/>
<evidence type="ECO:0000256" key="5">
    <source>
        <dbReference type="RuleBase" id="RU004404"/>
    </source>
</evidence>
<dbReference type="InterPro" id="IPR001478">
    <property type="entry name" value="PDZ"/>
</dbReference>
<dbReference type="RefSeq" id="WP_144257165.1">
    <property type="nucleotide sequence ID" value="NZ_VJZT01000014.1"/>
</dbReference>
<dbReference type="Pfam" id="PF00595">
    <property type="entry name" value="PDZ"/>
    <property type="match status" value="1"/>
</dbReference>
<dbReference type="GO" id="GO:0008236">
    <property type="term" value="F:serine-type peptidase activity"/>
    <property type="evidence" value="ECO:0007669"/>
    <property type="project" value="UniProtKB-KW"/>
</dbReference>
<reference evidence="7 8" key="1">
    <citation type="submission" date="2019-07" db="EMBL/GenBank/DDBJ databases">
        <title>Novel species of Flavobacterium.</title>
        <authorList>
            <person name="Liu Q."/>
            <person name="Xin Y.-H."/>
        </authorList>
    </citation>
    <scope>NUCLEOTIDE SEQUENCE [LARGE SCALE GENOMIC DNA]</scope>
    <source>
        <strain evidence="7 8">LB1R34</strain>
    </source>
</reference>
<evidence type="ECO:0000256" key="2">
    <source>
        <dbReference type="ARBA" id="ARBA00022670"/>
    </source>
</evidence>
<dbReference type="InterPro" id="IPR004447">
    <property type="entry name" value="Peptidase_S41A"/>
</dbReference>
<dbReference type="SMART" id="SM00228">
    <property type="entry name" value="PDZ"/>
    <property type="match status" value="1"/>
</dbReference>
<dbReference type="PANTHER" id="PTHR32060">
    <property type="entry name" value="TAIL-SPECIFIC PROTEASE"/>
    <property type="match status" value="1"/>
</dbReference>
<dbReference type="AlphaFoldDB" id="A0A553DWS3"/>
<dbReference type="OrthoDB" id="9812068at2"/>
<dbReference type="Gene3D" id="2.30.42.10">
    <property type="match status" value="1"/>
</dbReference>
<evidence type="ECO:0000313" key="7">
    <source>
        <dbReference type="EMBL" id="TRX37083.1"/>
    </source>
</evidence>
<dbReference type="SMART" id="SM00245">
    <property type="entry name" value="TSPc"/>
    <property type="match status" value="1"/>
</dbReference>
<organism evidence="7 8">
    <name type="scientific">Flavobacterium restrictum</name>
    <dbReference type="NCBI Taxonomy" id="2594428"/>
    <lineage>
        <taxon>Bacteria</taxon>
        <taxon>Pseudomonadati</taxon>
        <taxon>Bacteroidota</taxon>
        <taxon>Flavobacteriia</taxon>
        <taxon>Flavobacteriales</taxon>
        <taxon>Flavobacteriaceae</taxon>
        <taxon>Flavobacterium</taxon>
    </lineage>
</organism>
<accession>A0A553DWS3</accession>
<sequence length="759" mass="86099">MNTIFNFMKKNFKILLVLVCVSVTLFAFKINSDKKAATDPEKDKLLLELLTFVIAKGHYSPAPIDDAFSKGVYKDYIQALDPSKRFFLQSDIEEFSKFETQLDDQLTNKDLSFFNLTYSRLMQRVEESKKIYKAVLSQPFNYKVDESFNTDYEKAPYAANEKELTEKWRKQIKLSTLSSLTERMRVQENKGKTGAATTKETTVPLQQGQEIKEDYLVKKDADKVADTGKIKTFEELEKETRASTLKSLDESFGFMNELNRDDWFTVYINSIMSRFDPHTNYFAPQEKERFDVDISGKLEGIGARLQKKNDFTEITELISGGPAWRGKQLEAGDLVMKVAQGNAEPVDVVGMRLDDVVKKIKGPKGTEVRLTVKKVDGTVKNISIIRDIVEIEETYAKSSLVEKNGLKYGVIYLPKFYIDFENKEGRDAGKDIALEVERLKKENVSGIILDVRDDGGGSLSTVVDIAGLFIEQGPIVQIRSSNQKKEVLYDRDKKIEWDGPLVIMVNSFSASASEILAAAIQDYKRGIIIGSKQTYGKGTVQNVIDLNQFVRNSAVGDLGALKTTIQKFYRINGGSTQREGVSSDIVMPDRYAYLKMGERDVESALPWDKIDAAPYTVWDKNGGFEKAEANSKARIAQNKQLQLIEENAKWIDSRSDENTYSLNIDKFKVAQNELEEKAKKYKPISEYKNGLKFTSLPYEVEGMSKDVSLKEKRERWHESLSKDIYVEEALNVLDDLQPKSSSVKSLSKKVNKKEKLVKS</sequence>
<dbReference type="InterPro" id="IPR005151">
    <property type="entry name" value="Tail-specific_protease"/>
</dbReference>
<evidence type="ECO:0000259" key="6">
    <source>
        <dbReference type="PROSITE" id="PS50106"/>
    </source>
</evidence>
<keyword evidence="8" id="KW-1185">Reference proteome</keyword>
<comment type="similarity">
    <text evidence="1 5">Belongs to the peptidase S41A family.</text>
</comment>
<keyword evidence="3 5" id="KW-0378">Hydrolase</keyword>
<dbReference type="GO" id="GO:0006508">
    <property type="term" value="P:proteolysis"/>
    <property type="evidence" value="ECO:0007669"/>
    <property type="project" value="UniProtKB-KW"/>
</dbReference>
<dbReference type="SUPFAM" id="SSF50156">
    <property type="entry name" value="PDZ domain-like"/>
    <property type="match status" value="1"/>
</dbReference>
<gene>
    <name evidence="7" type="ORF">FNW21_12885</name>
</gene>
<dbReference type="InterPro" id="IPR020992">
    <property type="entry name" value="Tail_Prtase_C"/>
</dbReference>
<dbReference type="InterPro" id="IPR040573">
    <property type="entry name" value="TSP_N"/>
</dbReference>
<dbReference type="Proteomes" id="UP000316371">
    <property type="component" value="Unassembled WGS sequence"/>
</dbReference>
<dbReference type="SUPFAM" id="SSF52096">
    <property type="entry name" value="ClpP/crotonase"/>
    <property type="match status" value="1"/>
</dbReference>
<dbReference type="EMBL" id="VJZT01000014">
    <property type="protein sequence ID" value="TRX37083.1"/>
    <property type="molecule type" value="Genomic_DNA"/>
</dbReference>
<comment type="caution">
    <text evidence="7">The sequence shown here is derived from an EMBL/GenBank/DDBJ whole genome shotgun (WGS) entry which is preliminary data.</text>
</comment>
<dbReference type="GO" id="GO:0007165">
    <property type="term" value="P:signal transduction"/>
    <property type="evidence" value="ECO:0007669"/>
    <property type="project" value="TreeGrafter"/>
</dbReference>
<dbReference type="PANTHER" id="PTHR32060:SF22">
    <property type="entry name" value="CARBOXYL-TERMINAL-PROCESSING PEPTIDASE 3, CHLOROPLASTIC"/>
    <property type="match status" value="1"/>
</dbReference>
<dbReference type="NCBIfam" id="TIGR00225">
    <property type="entry name" value="prc"/>
    <property type="match status" value="1"/>
</dbReference>
<keyword evidence="4 5" id="KW-0720">Serine protease</keyword>
<name>A0A553DWS3_9FLAO</name>
<dbReference type="GO" id="GO:0004175">
    <property type="term" value="F:endopeptidase activity"/>
    <property type="evidence" value="ECO:0007669"/>
    <property type="project" value="TreeGrafter"/>
</dbReference>
<dbReference type="GO" id="GO:0030288">
    <property type="term" value="C:outer membrane-bounded periplasmic space"/>
    <property type="evidence" value="ECO:0007669"/>
    <property type="project" value="TreeGrafter"/>
</dbReference>
<dbReference type="InterPro" id="IPR036034">
    <property type="entry name" value="PDZ_sf"/>
</dbReference>
<evidence type="ECO:0000313" key="8">
    <source>
        <dbReference type="Proteomes" id="UP000316371"/>
    </source>
</evidence>
<evidence type="ECO:0000256" key="4">
    <source>
        <dbReference type="ARBA" id="ARBA00022825"/>
    </source>
</evidence>
<dbReference type="InterPro" id="IPR029045">
    <property type="entry name" value="ClpP/crotonase-like_dom_sf"/>
</dbReference>
<dbReference type="Pfam" id="PF17804">
    <property type="entry name" value="TSP_NTD"/>
    <property type="match status" value="1"/>
</dbReference>
<protein>
    <submittedName>
        <fullName evidence="7">Tail-specific protease</fullName>
    </submittedName>
</protein>
<evidence type="ECO:0000256" key="3">
    <source>
        <dbReference type="ARBA" id="ARBA00022801"/>
    </source>
</evidence>
<evidence type="ECO:0000256" key="1">
    <source>
        <dbReference type="ARBA" id="ARBA00009179"/>
    </source>
</evidence>
<keyword evidence="2 5" id="KW-0645">Protease</keyword>
<dbReference type="PROSITE" id="PS50106">
    <property type="entry name" value="PDZ"/>
    <property type="match status" value="1"/>
</dbReference>
<dbReference type="CDD" id="cd06782">
    <property type="entry name" value="cpPDZ_CPP-like"/>
    <property type="match status" value="1"/>
</dbReference>
<dbReference type="CDD" id="cd07560">
    <property type="entry name" value="Peptidase_S41_CPP"/>
    <property type="match status" value="1"/>
</dbReference>
<dbReference type="Gene3D" id="3.90.226.10">
    <property type="entry name" value="2-enoyl-CoA Hydratase, Chain A, domain 1"/>
    <property type="match status" value="1"/>
</dbReference>
<dbReference type="Pfam" id="PF03572">
    <property type="entry name" value="Peptidase_S41"/>
    <property type="match status" value="1"/>
</dbReference>